<proteinExistence type="predicted"/>
<name>A0A0V1H8P2_9BILA</name>
<keyword evidence="2" id="KW-1185">Reference proteome</keyword>
<dbReference type="AlphaFoldDB" id="A0A0V1H8P2"/>
<dbReference type="Proteomes" id="UP000055024">
    <property type="component" value="Unassembled WGS sequence"/>
</dbReference>
<dbReference type="EMBL" id="JYDP01000113">
    <property type="protein sequence ID" value="KRZ06752.1"/>
    <property type="molecule type" value="Genomic_DNA"/>
</dbReference>
<evidence type="ECO:0000313" key="1">
    <source>
        <dbReference type="EMBL" id="KRZ06752.1"/>
    </source>
</evidence>
<sequence>MTKQLLHNASKNNNATDAAFEITVRQQHVVVTCILRFEHFATSTLWTNLFCGIKSLSPNTWPQLSIEHIHCQHENVSLAFVFSKYGKYVPKIRQSSTVAVRLAEKFSWVIHQDKSR</sequence>
<reference evidence="1 2" key="1">
    <citation type="submission" date="2015-01" db="EMBL/GenBank/DDBJ databases">
        <title>Evolution of Trichinella species and genotypes.</title>
        <authorList>
            <person name="Korhonen P.K."/>
            <person name="Edoardo P."/>
            <person name="Giuseppe L.R."/>
            <person name="Gasser R.B."/>
        </authorList>
    </citation>
    <scope>NUCLEOTIDE SEQUENCE [LARGE SCALE GENOMIC DNA]</scope>
    <source>
        <strain evidence="1">ISS1029</strain>
    </source>
</reference>
<evidence type="ECO:0000313" key="2">
    <source>
        <dbReference type="Proteomes" id="UP000055024"/>
    </source>
</evidence>
<gene>
    <name evidence="1" type="ORF">T11_2594</name>
</gene>
<organism evidence="1 2">
    <name type="scientific">Trichinella zimbabwensis</name>
    <dbReference type="NCBI Taxonomy" id="268475"/>
    <lineage>
        <taxon>Eukaryota</taxon>
        <taxon>Metazoa</taxon>
        <taxon>Ecdysozoa</taxon>
        <taxon>Nematoda</taxon>
        <taxon>Enoplea</taxon>
        <taxon>Dorylaimia</taxon>
        <taxon>Trichinellida</taxon>
        <taxon>Trichinellidae</taxon>
        <taxon>Trichinella</taxon>
    </lineage>
</organism>
<accession>A0A0V1H8P2</accession>
<protein>
    <submittedName>
        <fullName evidence="1">Uncharacterized protein</fullName>
    </submittedName>
</protein>
<comment type="caution">
    <text evidence="1">The sequence shown here is derived from an EMBL/GenBank/DDBJ whole genome shotgun (WGS) entry which is preliminary data.</text>
</comment>